<dbReference type="eggNOG" id="KOG2276">
    <property type="taxonomic scope" value="Eukaryota"/>
</dbReference>
<dbReference type="InterPro" id="IPR036264">
    <property type="entry name" value="Bact_exopeptidase_dim_dom"/>
</dbReference>
<dbReference type="SUPFAM" id="SSF55031">
    <property type="entry name" value="Bacterial exopeptidase dimerisation domain"/>
    <property type="match status" value="1"/>
</dbReference>
<keyword evidence="2" id="KW-0378">Hydrolase</keyword>
<dbReference type="PANTHER" id="PTHR43808">
    <property type="entry name" value="ACETYLORNITHINE DEACETYLASE"/>
    <property type="match status" value="1"/>
</dbReference>
<evidence type="ECO:0000313" key="4">
    <source>
        <dbReference type="EMBL" id="CBN77767.1"/>
    </source>
</evidence>
<proteinExistence type="predicted"/>
<dbReference type="InterPro" id="IPR011650">
    <property type="entry name" value="Peptidase_M20_dimer"/>
</dbReference>
<dbReference type="Pfam" id="PF07687">
    <property type="entry name" value="M20_dimer"/>
    <property type="match status" value="1"/>
</dbReference>
<accession>D8LRK6</accession>
<dbReference type="InterPro" id="IPR050072">
    <property type="entry name" value="Peptidase_M20A"/>
</dbReference>
<dbReference type="PANTHER" id="PTHR43808:SF3">
    <property type="entry name" value="ACETYLORNITHINE DEACETYLASE"/>
    <property type="match status" value="1"/>
</dbReference>
<sequence length="442" mass="47856">MSAGEVQELLSTVQIDEGRFVGLLTKLIDNVATLQNNPSQNMVPKEDNASDHVLELLKPYTTENGGPLEVERVHFTPGRGNVIIKYPGTGDKTVTFLGSHLDVVPANPETWEVDPFHLTRDGDKLYGRGTTDCLGHVAMITDLMVELATKRPALSRTVLAIFIANEENGEIDGVGVDGLHSSGKLDELGIGKGPIFWVDSADSQPCVGTVGNMQWMIKANGKLFHSGLPHMAINPIEMVMEAVAMVQKRFYEDYPPHPDEKKYNYKCSSTMKPTQVQCASGSINQIPPHATVSGDCRVTPFYGVDKVQESIEKYVADINADPSILPSRGAFSKYVLPAEGRQGTIDLTWVTKGEDGIACNLESEGADALNGATATVIGQSAPFAISGSLPLVRWLQDQGYDVQICGYGLSSRYHAENEYCSLEAMGNAVKILAGTVARLEKN</sequence>
<dbReference type="Proteomes" id="UP000002630">
    <property type="component" value="Linkage Group LG26"/>
</dbReference>
<gene>
    <name evidence="4" type="ORF">Esi_0069_0024</name>
</gene>
<dbReference type="OMA" id="NEYCLFT"/>
<dbReference type="AlphaFoldDB" id="D8LRK6"/>
<evidence type="ECO:0000259" key="3">
    <source>
        <dbReference type="Pfam" id="PF07687"/>
    </source>
</evidence>
<dbReference type="GO" id="GO:0016787">
    <property type="term" value="F:hydrolase activity"/>
    <property type="evidence" value="ECO:0007669"/>
    <property type="project" value="UniProtKB-KW"/>
</dbReference>
<dbReference type="STRING" id="2880.D8LRK6"/>
<dbReference type="Pfam" id="PF01546">
    <property type="entry name" value="Peptidase_M20"/>
    <property type="match status" value="1"/>
</dbReference>
<keyword evidence="1" id="KW-0479">Metal-binding</keyword>
<dbReference type="Gene3D" id="3.30.70.360">
    <property type="match status" value="1"/>
</dbReference>
<evidence type="ECO:0000313" key="5">
    <source>
        <dbReference type="Proteomes" id="UP000002630"/>
    </source>
</evidence>
<dbReference type="Gene3D" id="3.40.630.10">
    <property type="entry name" value="Zn peptidases"/>
    <property type="match status" value="1"/>
</dbReference>
<name>D8LRK6_ECTSI</name>
<dbReference type="GO" id="GO:0046872">
    <property type="term" value="F:metal ion binding"/>
    <property type="evidence" value="ECO:0007669"/>
    <property type="project" value="UniProtKB-KW"/>
</dbReference>
<organism evidence="4 5">
    <name type="scientific">Ectocarpus siliculosus</name>
    <name type="common">Brown alga</name>
    <name type="synonym">Conferva siliculosa</name>
    <dbReference type="NCBI Taxonomy" id="2880"/>
    <lineage>
        <taxon>Eukaryota</taxon>
        <taxon>Sar</taxon>
        <taxon>Stramenopiles</taxon>
        <taxon>Ochrophyta</taxon>
        <taxon>PX clade</taxon>
        <taxon>Phaeophyceae</taxon>
        <taxon>Ectocarpales</taxon>
        <taxon>Ectocarpaceae</taxon>
        <taxon>Ectocarpus</taxon>
    </lineage>
</organism>
<dbReference type="EMBL" id="FN649751">
    <property type="protein sequence ID" value="CBN77767.1"/>
    <property type="molecule type" value="Genomic_DNA"/>
</dbReference>
<feature type="domain" description="Peptidase M20 dimerisation" evidence="3">
    <location>
        <begin position="208"/>
        <end position="319"/>
    </location>
</feature>
<dbReference type="CDD" id="cd08012">
    <property type="entry name" value="M20_ArgE-related"/>
    <property type="match status" value="1"/>
</dbReference>
<dbReference type="EMBL" id="FN648916">
    <property type="protein sequence ID" value="CBN77767.1"/>
    <property type="molecule type" value="Genomic_DNA"/>
</dbReference>
<dbReference type="InParanoid" id="D8LRK6"/>
<dbReference type="OrthoDB" id="7832001at2759"/>
<evidence type="ECO:0000256" key="1">
    <source>
        <dbReference type="ARBA" id="ARBA00022723"/>
    </source>
</evidence>
<reference evidence="4 5" key="1">
    <citation type="journal article" date="2010" name="Nature">
        <title>The Ectocarpus genome and the independent evolution of multicellularity in brown algae.</title>
        <authorList>
            <person name="Cock J.M."/>
            <person name="Sterck L."/>
            <person name="Rouze P."/>
            <person name="Scornet D."/>
            <person name="Allen A.E."/>
            <person name="Amoutzias G."/>
            <person name="Anthouard V."/>
            <person name="Artiguenave F."/>
            <person name="Aury J.M."/>
            <person name="Badger J.H."/>
            <person name="Beszteri B."/>
            <person name="Billiau K."/>
            <person name="Bonnet E."/>
            <person name="Bothwell J.H."/>
            <person name="Bowler C."/>
            <person name="Boyen C."/>
            <person name="Brownlee C."/>
            <person name="Carrano C.J."/>
            <person name="Charrier B."/>
            <person name="Cho G.Y."/>
            <person name="Coelho S.M."/>
            <person name="Collen J."/>
            <person name="Corre E."/>
            <person name="Da Silva C."/>
            <person name="Delage L."/>
            <person name="Delaroque N."/>
            <person name="Dittami S.M."/>
            <person name="Doulbeau S."/>
            <person name="Elias M."/>
            <person name="Farnham G."/>
            <person name="Gachon C.M."/>
            <person name="Gschloessl B."/>
            <person name="Heesch S."/>
            <person name="Jabbari K."/>
            <person name="Jubin C."/>
            <person name="Kawai H."/>
            <person name="Kimura K."/>
            <person name="Kloareg B."/>
            <person name="Kupper F.C."/>
            <person name="Lang D."/>
            <person name="Le Bail A."/>
            <person name="Leblanc C."/>
            <person name="Lerouge P."/>
            <person name="Lohr M."/>
            <person name="Lopez P.J."/>
            <person name="Martens C."/>
            <person name="Maumus F."/>
            <person name="Michel G."/>
            <person name="Miranda-Saavedra D."/>
            <person name="Morales J."/>
            <person name="Moreau H."/>
            <person name="Motomura T."/>
            <person name="Nagasato C."/>
            <person name="Napoli C.A."/>
            <person name="Nelson D.R."/>
            <person name="Nyvall-Collen P."/>
            <person name="Peters A.F."/>
            <person name="Pommier C."/>
            <person name="Potin P."/>
            <person name="Poulain J."/>
            <person name="Quesneville H."/>
            <person name="Read B."/>
            <person name="Rensing S.A."/>
            <person name="Ritter A."/>
            <person name="Rousvoal S."/>
            <person name="Samanta M."/>
            <person name="Samson G."/>
            <person name="Schroeder D.C."/>
            <person name="Segurens B."/>
            <person name="Strittmatter M."/>
            <person name="Tonon T."/>
            <person name="Tregear J.W."/>
            <person name="Valentin K."/>
            <person name="von Dassow P."/>
            <person name="Yamagishi T."/>
            <person name="Van de Peer Y."/>
            <person name="Wincker P."/>
        </authorList>
    </citation>
    <scope>NUCLEOTIDE SEQUENCE [LARGE SCALE GENOMIC DNA]</scope>
    <source>
        <strain evidence="5">Ec32 / CCAP1310/4</strain>
    </source>
</reference>
<keyword evidence="5" id="KW-1185">Reference proteome</keyword>
<evidence type="ECO:0000256" key="2">
    <source>
        <dbReference type="ARBA" id="ARBA00022801"/>
    </source>
</evidence>
<dbReference type="InterPro" id="IPR002933">
    <property type="entry name" value="Peptidase_M20"/>
</dbReference>
<protein>
    <submittedName>
        <fullName evidence="4">Acetylornithine deacetylase</fullName>
    </submittedName>
</protein>
<dbReference type="SUPFAM" id="SSF53187">
    <property type="entry name" value="Zn-dependent exopeptidases"/>
    <property type="match status" value="1"/>
</dbReference>